<protein>
    <submittedName>
        <fullName evidence="1">Uncharacterized protein</fullName>
    </submittedName>
</protein>
<name>A0A016SZT6_9BILA</name>
<reference evidence="2" key="1">
    <citation type="journal article" date="2015" name="Nat. Genet.">
        <title>The genome and transcriptome of the zoonotic hookworm Ancylostoma ceylanicum identify infection-specific gene families.</title>
        <authorList>
            <person name="Schwarz E.M."/>
            <person name="Hu Y."/>
            <person name="Antoshechkin I."/>
            <person name="Miller M.M."/>
            <person name="Sternberg P.W."/>
            <person name="Aroian R.V."/>
        </authorList>
    </citation>
    <scope>NUCLEOTIDE SEQUENCE</scope>
    <source>
        <strain evidence="2">HY135</strain>
    </source>
</reference>
<proteinExistence type="predicted"/>
<comment type="caution">
    <text evidence="1">The sequence shown here is derived from an EMBL/GenBank/DDBJ whole genome shotgun (WGS) entry which is preliminary data.</text>
</comment>
<gene>
    <name evidence="1" type="primary">Acey_s0155.g3051</name>
    <name evidence="1" type="ORF">Y032_0155g3051</name>
</gene>
<dbReference type="EMBL" id="JARK01001491">
    <property type="protein sequence ID" value="EYB95844.1"/>
    <property type="molecule type" value="Genomic_DNA"/>
</dbReference>
<dbReference type="AlphaFoldDB" id="A0A016SZT6"/>
<evidence type="ECO:0000313" key="1">
    <source>
        <dbReference type="EMBL" id="EYB95844.1"/>
    </source>
</evidence>
<evidence type="ECO:0000313" key="2">
    <source>
        <dbReference type="Proteomes" id="UP000024635"/>
    </source>
</evidence>
<keyword evidence="2" id="KW-1185">Reference proteome</keyword>
<sequence>MGCALPYVVFNADPESVAQISCRVPYSELFLFLFAQMQCNVLLYRPHAMLGCCFSVLKILSAPRGNKGLTSVLQLQPPYPDLSSYMGTILKVSD</sequence>
<organism evidence="1 2">
    <name type="scientific">Ancylostoma ceylanicum</name>
    <dbReference type="NCBI Taxonomy" id="53326"/>
    <lineage>
        <taxon>Eukaryota</taxon>
        <taxon>Metazoa</taxon>
        <taxon>Ecdysozoa</taxon>
        <taxon>Nematoda</taxon>
        <taxon>Chromadorea</taxon>
        <taxon>Rhabditida</taxon>
        <taxon>Rhabditina</taxon>
        <taxon>Rhabditomorpha</taxon>
        <taxon>Strongyloidea</taxon>
        <taxon>Ancylostomatidae</taxon>
        <taxon>Ancylostomatinae</taxon>
        <taxon>Ancylostoma</taxon>
    </lineage>
</organism>
<accession>A0A016SZT6</accession>
<dbReference type="Proteomes" id="UP000024635">
    <property type="component" value="Unassembled WGS sequence"/>
</dbReference>